<dbReference type="RefSeq" id="WP_015489089.1">
    <property type="nucleotide sequence ID" value="NZ_CP033721.2"/>
</dbReference>
<evidence type="ECO:0000313" key="11">
    <source>
        <dbReference type="Proteomes" id="UP001056208"/>
    </source>
</evidence>
<dbReference type="EMBL" id="CP086345">
    <property type="protein sequence ID" value="UQB05283.1"/>
    <property type="molecule type" value="Genomic_DNA"/>
</dbReference>
<dbReference type="GO" id="GO:0016705">
    <property type="term" value="F:oxidoreductase activity, acting on paired donors, with incorporation or reduction of molecular oxygen"/>
    <property type="evidence" value="ECO:0007669"/>
    <property type="project" value="InterPro"/>
</dbReference>
<dbReference type="SUPFAM" id="SSF48264">
    <property type="entry name" value="Cytochrome P450"/>
    <property type="match status" value="1"/>
</dbReference>
<sequence length="398" mass="43565">MSPVTPPAFPFRRTCPYHPPTEYDAVRGQGPLTRVRLPTGGDAWIVTRYDDVRRLLASPDLSSDARDERFPAMGVGEREAAAKARPFIRMDAPDHTRYRTAFLSEFSARRVRELEPAVARVIADALDRLPAVDPPVDFVRHIANAVSTGVICELVGVEDADTEFFRDVVRVSGSRRSTAEEVGAAIGSLFRLLDGIIERRLAEPGTDLLSRFVQRHLVRGGFDRREVLSAIAMVVIAARETTTASMALATLQLLERPDLVAASRADPGILPGLVDELLRRAAVSDALPLRVATADIEVGDARIRAGDGVILLLGAANHDPAQFPDPYEIDPSRPSRHLTFGHGAHACFGASLARMEMRLLLGALFARYPDLRLATPLDDVELKHESASFGVEEMLVTW</sequence>
<dbReference type="GO" id="GO:0020037">
    <property type="term" value="F:heme binding"/>
    <property type="evidence" value="ECO:0007669"/>
    <property type="project" value="InterPro"/>
</dbReference>
<dbReference type="PANTHER" id="PTHR46696">
    <property type="entry name" value="P450, PUTATIVE (EUROFUNG)-RELATED"/>
    <property type="match status" value="1"/>
</dbReference>
<proteinExistence type="inferred from homology"/>
<gene>
    <name evidence="8" type="ORF">DZF97_14150</name>
    <name evidence="9" type="ORF">LIV34_000293</name>
</gene>
<evidence type="ECO:0000256" key="7">
    <source>
        <dbReference type="RuleBase" id="RU000461"/>
    </source>
</evidence>
<evidence type="ECO:0000256" key="3">
    <source>
        <dbReference type="ARBA" id="ARBA00022723"/>
    </source>
</evidence>
<protein>
    <submittedName>
        <fullName evidence="8">Cytochrome P450</fullName>
    </submittedName>
</protein>
<evidence type="ECO:0000256" key="1">
    <source>
        <dbReference type="ARBA" id="ARBA00010617"/>
    </source>
</evidence>
<accession>A0A399PAJ5</accession>
<dbReference type="GeneID" id="92982141"/>
<dbReference type="PRINTS" id="PR00359">
    <property type="entry name" value="BP450"/>
</dbReference>
<dbReference type="InterPro" id="IPR001128">
    <property type="entry name" value="Cyt_P450"/>
</dbReference>
<keyword evidence="3 7" id="KW-0479">Metal-binding</keyword>
<dbReference type="FunFam" id="1.10.630.10:FF:000018">
    <property type="entry name" value="Cytochrome P450 monooxygenase"/>
    <property type="match status" value="1"/>
</dbReference>
<keyword evidence="11" id="KW-1185">Reference proteome</keyword>
<dbReference type="Proteomes" id="UP001056208">
    <property type="component" value="Chromosome"/>
</dbReference>
<evidence type="ECO:0000313" key="8">
    <source>
        <dbReference type="EMBL" id="RIJ03331.1"/>
    </source>
</evidence>
<dbReference type="PANTHER" id="PTHR46696:SF1">
    <property type="entry name" value="CYTOCHROME P450 YJIB-RELATED"/>
    <property type="match status" value="1"/>
</dbReference>
<keyword evidence="6 7" id="KW-0503">Monooxygenase</keyword>
<dbReference type="InterPro" id="IPR002397">
    <property type="entry name" value="Cyt_P450_B"/>
</dbReference>
<reference evidence="8 10" key="1">
    <citation type="submission" date="2018-08" db="EMBL/GenBank/DDBJ databases">
        <title>Genome Sequence of Clavibacter michiganensis Subspecies type strains, and the Atypical Peach-Colored Strains Isolated from Tomato.</title>
        <authorList>
            <person name="Osdaghi E."/>
            <person name="Portier P."/>
            <person name="Briand M."/>
            <person name="Jacques M.-A."/>
        </authorList>
    </citation>
    <scope>NUCLEOTIDE SEQUENCE [LARGE SCALE GENOMIC DNA]</scope>
    <source>
        <strain evidence="8 10">CFBP 7577</strain>
    </source>
</reference>
<dbReference type="GO" id="GO:0005506">
    <property type="term" value="F:iron ion binding"/>
    <property type="evidence" value="ECO:0007669"/>
    <property type="project" value="InterPro"/>
</dbReference>
<keyword evidence="5 7" id="KW-0408">Iron</keyword>
<evidence type="ECO:0000256" key="2">
    <source>
        <dbReference type="ARBA" id="ARBA00022617"/>
    </source>
</evidence>
<dbReference type="Gene3D" id="1.10.630.10">
    <property type="entry name" value="Cytochrome P450"/>
    <property type="match status" value="1"/>
</dbReference>
<name>A0A399PAJ5_9MICO</name>
<dbReference type="PROSITE" id="PS00086">
    <property type="entry name" value="CYTOCHROME_P450"/>
    <property type="match status" value="1"/>
</dbReference>
<dbReference type="InterPro" id="IPR036396">
    <property type="entry name" value="Cyt_P450_sf"/>
</dbReference>
<reference evidence="9" key="2">
    <citation type="submission" date="2021-11" db="EMBL/GenBank/DDBJ databases">
        <authorList>
            <person name="Li G."/>
            <person name="Jia Q."/>
            <person name="Yang F."/>
            <person name="Zhang C."/>
            <person name="Singh A."/>
            <person name="Lorenz A.J."/>
            <person name="Jackson-Ziems T."/>
            <person name="Vidaver A."/>
            <person name="Alfano J.R."/>
        </authorList>
    </citation>
    <scope>NUCLEOTIDE SEQUENCE</scope>
    <source>
        <strain evidence="9">CNK-2</strain>
    </source>
</reference>
<dbReference type="GO" id="GO:0004497">
    <property type="term" value="F:monooxygenase activity"/>
    <property type="evidence" value="ECO:0007669"/>
    <property type="project" value="UniProtKB-KW"/>
</dbReference>
<dbReference type="InterPro" id="IPR017972">
    <property type="entry name" value="Cyt_P450_CS"/>
</dbReference>
<dbReference type="CDD" id="cd11030">
    <property type="entry name" value="CYP105-like"/>
    <property type="match status" value="1"/>
</dbReference>
<dbReference type="EMBL" id="QWED01000595">
    <property type="protein sequence ID" value="RIJ03331.1"/>
    <property type="molecule type" value="Genomic_DNA"/>
</dbReference>
<evidence type="ECO:0000313" key="10">
    <source>
        <dbReference type="Proteomes" id="UP000265361"/>
    </source>
</evidence>
<evidence type="ECO:0000256" key="4">
    <source>
        <dbReference type="ARBA" id="ARBA00023002"/>
    </source>
</evidence>
<comment type="similarity">
    <text evidence="1 7">Belongs to the cytochrome P450 family.</text>
</comment>
<evidence type="ECO:0000256" key="6">
    <source>
        <dbReference type="ARBA" id="ARBA00023033"/>
    </source>
</evidence>
<evidence type="ECO:0000313" key="9">
    <source>
        <dbReference type="EMBL" id="UQB05283.1"/>
    </source>
</evidence>
<dbReference type="AlphaFoldDB" id="A0A399PAJ5"/>
<dbReference type="Pfam" id="PF00067">
    <property type="entry name" value="p450"/>
    <property type="match status" value="1"/>
</dbReference>
<keyword evidence="2 7" id="KW-0349">Heme</keyword>
<dbReference type="Proteomes" id="UP000265361">
    <property type="component" value="Unassembled WGS sequence"/>
</dbReference>
<keyword evidence="4 7" id="KW-0560">Oxidoreductase</keyword>
<dbReference type="PRINTS" id="PR00385">
    <property type="entry name" value="P450"/>
</dbReference>
<evidence type="ECO:0000256" key="5">
    <source>
        <dbReference type="ARBA" id="ARBA00023004"/>
    </source>
</evidence>
<organism evidence="8 10">
    <name type="scientific">Clavibacter nebraskensis</name>
    <dbReference type="NCBI Taxonomy" id="31963"/>
    <lineage>
        <taxon>Bacteria</taxon>
        <taxon>Bacillati</taxon>
        <taxon>Actinomycetota</taxon>
        <taxon>Actinomycetes</taxon>
        <taxon>Micrococcales</taxon>
        <taxon>Microbacteriaceae</taxon>
        <taxon>Clavibacter</taxon>
    </lineage>
</organism>